<keyword evidence="3" id="KW-0677">Repeat</keyword>
<organism evidence="5 6">
    <name type="scientific">Capsella rubella</name>
    <dbReference type="NCBI Taxonomy" id="81985"/>
    <lineage>
        <taxon>Eukaryota</taxon>
        <taxon>Viridiplantae</taxon>
        <taxon>Streptophyta</taxon>
        <taxon>Embryophyta</taxon>
        <taxon>Tracheophyta</taxon>
        <taxon>Spermatophyta</taxon>
        <taxon>Magnoliopsida</taxon>
        <taxon>eudicotyledons</taxon>
        <taxon>Gunneridae</taxon>
        <taxon>Pentapetalae</taxon>
        <taxon>rosids</taxon>
        <taxon>malvids</taxon>
        <taxon>Brassicales</taxon>
        <taxon>Brassicaceae</taxon>
        <taxon>Camelineae</taxon>
        <taxon>Capsella</taxon>
    </lineage>
</organism>
<dbReference type="SMART" id="SM00185">
    <property type="entry name" value="ARM"/>
    <property type="match status" value="6"/>
</dbReference>
<keyword evidence="2" id="KW-0813">Transport</keyword>
<evidence type="ECO:0000256" key="3">
    <source>
        <dbReference type="ARBA" id="ARBA00022737"/>
    </source>
</evidence>
<evidence type="ECO:0008006" key="7">
    <source>
        <dbReference type="Google" id="ProtNLM"/>
    </source>
</evidence>
<dbReference type="AlphaFoldDB" id="R0EYH6"/>
<accession>R0EYH6</accession>
<keyword evidence="4" id="KW-0653">Protein transport</keyword>
<dbReference type="eggNOG" id="KOG0166">
    <property type="taxonomic scope" value="Eukaryota"/>
</dbReference>
<sequence>YHAACCLTSIAAYRPDLLVAHDAVRRLVRLLDSNRNYVRDQAIWAICNIAGQPTHRDFVLASGALIPLLNLLTQSKDINLSTLRLATLTLCHLCRGMPPPYFEEMGHALERHLNSNDDEVLGNVCVAIMYVCKGSEDEFLGVIESEFVPKLVELLRHPSPAVFVPVLITITTLVRNDHDQIQVMIDCGALPSLCNLLTGGSDIYIKKATFVTISSITAYFQEQTQLAVEANLVPSLVYLAQNTEPYIKNDIVCAISNVTLGVSHDQIKYLVDQGCIKPLCDLLVCPDMRTISACLNGLERILIVGEEEKKKAEDVNSYCKLIEDAEGLEKIESLQQHGSNEIYEKALKILNTYWAVI</sequence>
<name>R0EYH6_9BRAS</name>
<keyword evidence="6" id="KW-1185">Reference proteome</keyword>
<evidence type="ECO:0000256" key="2">
    <source>
        <dbReference type="ARBA" id="ARBA00022448"/>
    </source>
</evidence>
<reference evidence="6" key="1">
    <citation type="journal article" date="2013" name="Nat. Genet.">
        <title>The Capsella rubella genome and the genomic consequences of rapid mating system evolution.</title>
        <authorList>
            <person name="Slotte T."/>
            <person name="Hazzouri K.M."/>
            <person name="Agren J.A."/>
            <person name="Koenig D."/>
            <person name="Maumus F."/>
            <person name="Guo Y.L."/>
            <person name="Steige K."/>
            <person name="Platts A.E."/>
            <person name="Escobar J.S."/>
            <person name="Newman L.K."/>
            <person name="Wang W."/>
            <person name="Mandakova T."/>
            <person name="Vello E."/>
            <person name="Smith L.M."/>
            <person name="Henz S.R."/>
            <person name="Steffen J."/>
            <person name="Takuno S."/>
            <person name="Brandvain Y."/>
            <person name="Coop G."/>
            <person name="Andolfatto P."/>
            <person name="Hu T.T."/>
            <person name="Blanchette M."/>
            <person name="Clark R.M."/>
            <person name="Quesneville H."/>
            <person name="Nordborg M."/>
            <person name="Gaut B.S."/>
            <person name="Lysak M.A."/>
            <person name="Jenkins J."/>
            <person name="Grimwood J."/>
            <person name="Chapman J."/>
            <person name="Prochnik S."/>
            <person name="Shu S."/>
            <person name="Rokhsar D."/>
            <person name="Schmutz J."/>
            <person name="Weigel D."/>
            <person name="Wright S.I."/>
        </authorList>
    </citation>
    <scope>NUCLEOTIDE SEQUENCE [LARGE SCALE GENOMIC DNA]</scope>
    <source>
        <strain evidence="6">cv. Monte Gargano</strain>
    </source>
</reference>
<dbReference type="EMBL" id="KB870812">
    <property type="protein sequence ID" value="EOA14342.1"/>
    <property type="molecule type" value="Genomic_DNA"/>
</dbReference>
<dbReference type="GO" id="GO:0015031">
    <property type="term" value="P:protein transport"/>
    <property type="evidence" value="ECO:0007669"/>
    <property type="project" value="UniProtKB-KW"/>
</dbReference>
<dbReference type="InterPro" id="IPR016024">
    <property type="entry name" value="ARM-type_fold"/>
</dbReference>
<evidence type="ECO:0000256" key="4">
    <source>
        <dbReference type="ARBA" id="ARBA00022927"/>
    </source>
</evidence>
<dbReference type="SUPFAM" id="SSF48371">
    <property type="entry name" value="ARM repeat"/>
    <property type="match status" value="1"/>
</dbReference>
<evidence type="ECO:0000313" key="6">
    <source>
        <dbReference type="Proteomes" id="UP000029121"/>
    </source>
</evidence>
<dbReference type="PANTHER" id="PTHR23316">
    <property type="entry name" value="IMPORTIN ALPHA"/>
    <property type="match status" value="1"/>
</dbReference>
<dbReference type="Pfam" id="PF16186">
    <property type="entry name" value="Arm_3"/>
    <property type="match status" value="1"/>
</dbReference>
<dbReference type="InterPro" id="IPR000225">
    <property type="entry name" value="Armadillo"/>
</dbReference>
<dbReference type="KEGG" id="crb:17876704"/>
<dbReference type="Gene3D" id="1.25.10.10">
    <property type="entry name" value="Leucine-rich Repeat Variant"/>
    <property type="match status" value="1"/>
</dbReference>
<dbReference type="InterPro" id="IPR011989">
    <property type="entry name" value="ARM-like"/>
</dbReference>
<gene>
    <name evidence="5" type="ORF">CARUB_v10027530mg</name>
</gene>
<comment type="similarity">
    <text evidence="1">Belongs to the importin alpha family.</text>
</comment>
<dbReference type="STRING" id="81985.R0EYH6"/>
<evidence type="ECO:0000256" key="1">
    <source>
        <dbReference type="ARBA" id="ARBA00010394"/>
    </source>
</evidence>
<dbReference type="Pfam" id="PF00514">
    <property type="entry name" value="Arm"/>
    <property type="match status" value="4"/>
</dbReference>
<protein>
    <recommendedName>
        <fullName evidence="7">Importin subunit alpha</fullName>
    </recommendedName>
</protein>
<dbReference type="Proteomes" id="UP000029121">
    <property type="component" value="Unassembled WGS sequence"/>
</dbReference>
<proteinExistence type="inferred from homology"/>
<feature type="non-terminal residue" evidence="5">
    <location>
        <position position="1"/>
    </location>
</feature>
<dbReference type="InterPro" id="IPR032413">
    <property type="entry name" value="Arm_3"/>
</dbReference>
<dbReference type="OrthoDB" id="7537227at2759"/>
<evidence type="ECO:0000313" key="5">
    <source>
        <dbReference type="EMBL" id="EOA14342.1"/>
    </source>
</evidence>